<dbReference type="Proteomes" id="UP000007491">
    <property type="component" value="Chromosome"/>
</dbReference>
<accession>F0TFF2</accession>
<reference evidence="1 2" key="1">
    <citation type="journal article" date="2011" name="J. Bacteriol.">
        <title>Complete genome sequencing of Lactobacillus acidophilus 30SC, isolated from swine intestine.</title>
        <authorList>
            <person name="Oh S."/>
            <person name="Roh H."/>
            <person name="Ko H.J."/>
            <person name="Kim S."/>
            <person name="Kim K.H."/>
            <person name="Lee S.E."/>
            <person name="Chang I.S."/>
            <person name="Kim S."/>
            <person name="Choi I.G."/>
        </authorList>
    </citation>
    <scope>NUCLEOTIDE SEQUENCE [LARGE SCALE GENOMIC DNA]</scope>
    <source>
        <strain evidence="1 2">30SC</strain>
    </source>
</reference>
<dbReference type="KEGG" id="lai:LAC30SC_06610"/>
<dbReference type="STRING" id="1604.LAC30SC_06610"/>
<proteinExistence type="predicted"/>
<protein>
    <submittedName>
        <fullName evidence="1">Uncharacterized protein</fullName>
    </submittedName>
</protein>
<reference key="2">
    <citation type="submission" date="2011-02" db="EMBL/GenBank/DDBJ databases">
        <authorList>
            <person name="Roh H."/>
            <person name="Ko H.-J."/>
            <person name="Kim S.-H."/>
            <person name="Choi I.-G."/>
            <person name="Oh S."/>
        </authorList>
    </citation>
    <scope>NUCLEOTIDE SEQUENCE</scope>
    <source>
        <strain>30SC</strain>
    </source>
</reference>
<evidence type="ECO:0000313" key="1">
    <source>
        <dbReference type="EMBL" id="ADZ07446.1"/>
    </source>
</evidence>
<organism evidence="1 2">
    <name type="scientific">Lactobacillus amylovorus</name>
    <dbReference type="NCBI Taxonomy" id="1604"/>
    <lineage>
        <taxon>Bacteria</taxon>
        <taxon>Bacillati</taxon>
        <taxon>Bacillota</taxon>
        <taxon>Bacilli</taxon>
        <taxon>Lactobacillales</taxon>
        <taxon>Lactobacillaceae</taxon>
        <taxon>Lactobacillus</taxon>
    </lineage>
</organism>
<name>F0TFF2_LACAM</name>
<sequence>MQQVTIEWLDLNGKKHTNKIAIPAGHINLSRIDDWFKAGNLNVRAYSVFREVTK</sequence>
<dbReference type="EMBL" id="CP002559">
    <property type="protein sequence ID" value="ADZ07446.1"/>
    <property type="molecule type" value="Genomic_DNA"/>
</dbReference>
<dbReference type="RefSeq" id="WP_013642070.1">
    <property type="nucleotide sequence ID" value="NC_015214.1"/>
</dbReference>
<gene>
    <name evidence="1" type="ordered locus">LAC30SC_06610</name>
</gene>
<dbReference type="HOGENOM" id="CLU_3044490_0_0_9"/>
<evidence type="ECO:0000313" key="2">
    <source>
        <dbReference type="Proteomes" id="UP000007491"/>
    </source>
</evidence>
<dbReference type="AlphaFoldDB" id="F0TFF2"/>